<evidence type="ECO:0000256" key="2">
    <source>
        <dbReference type="ARBA" id="ARBA00022553"/>
    </source>
</evidence>
<dbReference type="OrthoDB" id="20372at2759"/>
<keyword evidence="5" id="KW-1185">Reference proteome</keyword>
<dbReference type="Pfam" id="PF07993">
    <property type="entry name" value="NAD_binding_4"/>
    <property type="match status" value="1"/>
</dbReference>
<evidence type="ECO:0000313" key="4">
    <source>
        <dbReference type="EMBL" id="KAF2073416.1"/>
    </source>
</evidence>
<dbReference type="Proteomes" id="UP000695562">
    <property type="component" value="Unassembled WGS sequence"/>
</dbReference>
<protein>
    <recommendedName>
        <fullName evidence="3">Thioester reductase (TE) domain-containing protein</fullName>
    </recommendedName>
</protein>
<dbReference type="EMBL" id="AJWJ01000205">
    <property type="protein sequence ID" value="KAF2073416.1"/>
    <property type="molecule type" value="Genomic_DNA"/>
</dbReference>
<keyword evidence="1" id="KW-0596">Phosphopantetheine</keyword>
<reference evidence="4" key="1">
    <citation type="submission" date="2020-01" db="EMBL/GenBank/DDBJ databases">
        <title>Development of genomics and gene disruption for Polysphondylium violaceum indicates a role for the polyketide synthase stlB in stalk morphogenesis.</title>
        <authorList>
            <person name="Narita B."/>
            <person name="Kawabe Y."/>
            <person name="Kin K."/>
            <person name="Saito T."/>
            <person name="Gibbs R."/>
            <person name="Kuspa A."/>
            <person name="Muzny D."/>
            <person name="Queller D."/>
            <person name="Richards S."/>
            <person name="Strassman J."/>
            <person name="Sucgang R."/>
            <person name="Worley K."/>
            <person name="Schaap P."/>
        </authorList>
    </citation>
    <scope>NUCLEOTIDE SEQUENCE</scope>
    <source>
        <strain evidence="4">QSvi11</strain>
    </source>
</reference>
<dbReference type="AlphaFoldDB" id="A0A8J4PU18"/>
<name>A0A8J4PU18_9MYCE</name>
<dbReference type="InterPro" id="IPR013120">
    <property type="entry name" value="FAR_NAD-bd"/>
</dbReference>
<evidence type="ECO:0000259" key="3">
    <source>
        <dbReference type="Pfam" id="PF07993"/>
    </source>
</evidence>
<proteinExistence type="predicted"/>
<accession>A0A8J4PU18</accession>
<keyword evidence="2" id="KW-0597">Phosphoprotein</keyword>
<sequence length="399" mass="46205">MSKNRESYPIEYWVNETKLPNNLSTTLKFQEKENYTFLLTGSTGFLGGFNLKDLILNEKCNRVYCVVRSYQSFDQCKQILKDSILKITTQELNDQHFNKIYPVKGDLTQFQLGLSSSDYEMISNQVDIIINVAAHVGYSSPYKKSKITNVDCIQRLLELAVSNKTSLKRIVHISTMAIFFDDKEIIENDNDLALLEKLNGKPGYFQSKAIAEYRYKEASKNGFEILLIRSPCLFCNSENGYGNTLDLFQLAIRTSLNEGKTVDCKFVPNFNTVPVDWFSRVMIKMTIDKNVWIEPFNAYNPSDSTYLRDYMQMIGNEFSLPELPMDEWLEFIKNSNHPTTQLTVNIFKYFGETFTKFNAPMSTKTKNYLKSINEYDGHKITKTLLFKYIYASFFSKSQT</sequence>
<dbReference type="Gene3D" id="3.40.50.720">
    <property type="entry name" value="NAD(P)-binding Rossmann-like Domain"/>
    <property type="match status" value="1"/>
</dbReference>
<comment type="caution">
    <text evidence="4">The sequence shown here is derived from an EMBL/GenBank/DDBJ whole genome shotgun (WGS) entry which is preliminary data.</text>
</comment>
<dbReference type="InterPro" id="IPR036291">
    <property type="entry name" value="NAD(P)-bd_dom_sf"/>
</dbReference>
<dbReference type="PANTHER" id="PTHR44845">
    <property type="entry name" value="CARRIER DOMAIN-CONTAINING PROTEIN"/>
    <property type="match status" value="1"/>
</dbReference>
<evidence type="ECO:0000313" key="5">
    <source>
        <dbReference type="Proteomes" id="UP000695562"/>
    </source>
</evidence>
<evidence type="ECO:0000256" key="1">
    <source>
        <dbReference type="ARBA" id="ARBA00022450"/>
    </source>
</evidence>
<gene>
    <name evidence="4" type="ORF">CYY_005264</name>
</gene>
<organism evidence="4 5">
    <name type="scientific">Polysphondylium violaceum</name>
    <dbReference type="NCBI Taxonomy" id="133409"/>
    <lineage>
        <taxon>Eukaryota</taxon>
        <taxon>Amoebozoa</taxon>
        <taxon>Evosea</taxon>
        <taxon>Eumycetozoa</taxon>
        <taxon>Dictyostelia</taxon>
        <taxon>Dictyosteliales</taxon>
        <taxon>Dictyosteliaceae</taxon>
        <taxon>Polysphondylium</taxon>
    </lineage>
</organism>
<dbReference type="SUPFAM" id="SSF51735">
    <property type="entry name" value="NAD(P)-binding Rossmann-fold domains"/>
    <property type="match status" value="1"/>
</dbReference>
<feature type="domain" description="Thioester reductase (TE)" evidence="3">
    <location>
        <begin position="39"/>
        <end position="282"/>
    </location>
</feature>
<dbReference type="PANTHER" id="PTHR44845:SF6">
    <property type="entry name" value="BETA-ALANINE-ACTIVATING ENZYME"/>
    <property type="match status" value="1"/>
</dbReference>